<reference evidence="1" key="1">
    <citation type="submission" date="2020-07" db="EMBL/GenBank/DDBJ databases">
        <title>Multicomponent nature underlies the extraordinary mechanical properties of spider dragline silk.</title>
        <authorList>
            <person name="Kono N."/>
            <person name="Nakamura H."/>
            <person name="Mori M."/>
            <person name="Yoshida Y."/>
            <person name="Ohtoshi R."/>
            <person name="Malay A.D."/>
            <person name="Moran D.A.P."/>
            <person name="Tomita M."/>
            <person name="Numata K."/>
            <person name="Arakawa K."/>
        </authorList>
    </citation>
    <scope>NUCLEOTIDE SEQUENCE</scope>
</reference>
<accession>A0A8X6H8V1</accession>
<dbReference type="AlphaFoldDB" id="A0A8X6H8V1"/>
<organism evidence="1 2">
    <name type="scientific">Trichonephila clavata</name>
    <name type="common">Joro spider</name>
    <name type="synonym">Nephila clavata</name>
    <dbReference type="NCBI Taxonomy" id="2740835"/>
    <lineage>
        <taxon>Eukaryota</taxon>
        <taxon>Metazoa</taxon>
        <taxon>Ecdysozoa</taxon>
        <taxon>Arthropoda</taxon>
        <taxon>Chelicerata</taxon>
        <taxon>Arachnida</taxon>
        <taxon>Araneae</taxon>
        <taxon>Araneomorphae</taxon>
        <taxon>Entelegynae</taxon>
        <taxon>Araneoidea</taxon>
        <taxon>Nephilidae</taxon>
        <taxon>Trichonephila</taxon>
    </lineage>
</organism>
<gene>
    <name evidence="1" type="ORF">TNCT_486141</name>
</gene>
<comment type="caution">
    <text evidence="1">The sequence shown here is derived from an EMBL/GenBank/DDBJ whole genome shotgun (WGS) entry which is preliminary data.</text>
</comment>
<sequence>MQETIKYIPNPPKLNAKCRITSQSMSSPSLYVRLLFLESKILRFPSIIKYNTVLKVKHYSRRHTAPLIFLQAKNKYCGNVPKNDEDLLLKPPPTTGDDYFFLSFFY</sequence>
<proteinExistence type="predicted"/>
<name>A0A8X6H8V1_TRICU</name>
<dbReference type="Proteomes" id="UP000887116">
    <property type="component" value="Unassembled WGS sequence"/>
</dbReference>
<dbReference type="EMBL" id="BMAO01017863">
    <property type="protein sequence ID" value="GFR18958.1"/>
    <property type="molecule type" value="Genomic_DNA"/>
</dbReference>
<evidence type="ECO:0000313" key="2">
    <source>
        <dbReference type="Proteomes" id="UP000887116"/>
    </source>
</evidence>
<keyword evidence="2" id="KW-1185">Reference proteome</keyword>
<protein>
    <submittedName>
        <fullName evidence="1">Uncharacterized protein</fullName>
    </submittedName>
</protein>
<evidence type="ECO:0000313" key="1">
    <source>
        <dbReference type="EMBL" id="GFR18958.1"/>
    </source>
</evidence>